<comment type="caution">
    <text evidence="1">The sequence shown here is derived from an EMBL/GenBank/DDBJ whole genome shotgun (WGS) entry which is preliminary data.</text>
</comment>
<protein>
    <submittedName>
        <fullName evidence="1">Uncharacterized protein</fullName>
    </submittedName>
</protein>
<organism evidence="1 2">
    <name type="scientific">Elysia crispata</name>
    <name type="common">lettuce slug</name>
    <dbReference type="NCBI Taxonomy" id="231223"/>
    <lineage>
        <taxon>Eukaryota</taxon>
        <taxon>Metazoa</taxon>
        <taxon>Spiralia</taxon>
        <taxon>Lophotrochozoa</taxon>
        <taxon>Mollusca</taxon>
        <taxon>Gastropoda</taxon>
        <taxon>Heterobranchia</taxon>
        <taxon>Euthyneura</taxon>
        <taxon>Panpulmonata</taxon>
        <taxon>Sacoglossa</taxon>
        <taxon>Placobranchoidea</taxon>
        <taxon>Plakobranchidae</taxon>
        <taxon>Elysia</taxon>
    </lineage>
</organism>
<proteinExistence type="predicted"/>
<evidence type="ECO:0000313" key="2">
    <source>
        <dbReference type="Proteomes" id="UP001283361"/>
    </source>
</evidence>
<name>A0AAE1A4H0_9GAST</name>
<gene>
    <name evidence="1" type="ORF">RRG08_013772</name>
</gene>
<keyword evidence="2" id="KW-1185">Reference proteome</keyword>
<dbReference type="AlphaFoldDB" id="A0AAE1A4H0"/>
<reference evidence="1" key="1">
    <citation type="journal article" date="2023" name="G3 (Bethesda)">
        <title>A reference genome for the long-term kleptoplast-retaining sea slug Elysia crispata morphotype clarki.</title>
        <authorList>
            <person name="Eastman K.E."/>
            <person name="Pendleton A.L."/>
            <person name="Shaikh M.A."/>
            <person name="Suttiyut T."/>
            <person name="Ogas R."/>
            <person name="Tomko P."/>
            <person name="Gavelis G."/>
            <person name="Widhalm J.R."/>
            <person name="Wisecaver J.H."/>
        </authorList>
    </citation>
    <scope>NUCLEOTIDE SEQUENCE</scope>
    <source>
        <strain evidence="1">ECLA1</strain>
    </source>
</reference>
<dbReference type="EMBL" id="JAWDGP010002745">
    <property type="protein sequence ID" value="KAK3780296.1"/>
    <property type="molecule type" value="Genomic_DNA"/>
</dbReference>
<accession>A0AAE1A4H0</accession>
<sequence>MVSTSLLLELKLFTFRVGDDYQQENNNTIDYHYGWMVKTCGDYSYLVNIQAFCVTFYGYLVRIQAIDQEASVVVTSVSVTAI</sequence>
<evidence type="ECO:0000313" key="1">
    <source>
        <dbReference type="EMBL" id="KAK3780296.1"/>
    </source>
</evidence>
<dbReference type="Proteomes" id="UP001283361">
    <property type="component" value="Unassembled WGS sequence"/>
</dbReference>